<keyword evidence="1" id="KW-0472">Membrane</keyword>
<dbReference type="EMBL" id="UOFF01000102">
    <property type="protein sequence ID" value="VAW55660.1"/>
    <property type="molecule type" value="Genomic_DNA"/>
</dbReference>
<protein>
    <recommendedName>
        <fullName evidence="2">DUF4350 domain-containing protein</fullName>
    </recommendedName>
</protein>
<keyword evidence="1" id="KW-1133">Transmembrane helix</keyword>
<accession>A0A3B0WT07</accession>
<organism evidence="3">
    <name type="scientific">hydrothermal vent metagenome</name>
    <dbReference type="NCBI Taxonomy" id="652676"/>
    <lineage>
        <taxon>unclassified sequences</taxon>
        <taxon>metagenomes</taxon>
        <taxon>ecological metagenomes</taxon>
    </lineage>
</organism>
<feature type="transmembrane region" description="Helical" evidence="1">
    <location>
        <begin position="271"/>
        <end position="290"/>
    </location>
</feature>
<keyword evidence="1" id="KW-0812">Transmembrane</keyword>
<evidence type="ECO:0000256" key="1">
    <source>
        <dbReference type="SAM" id="Phobius"/>
    </source>
</evidence>
<evidence type="ECO:0000259" key="2">
    <source>
        <dbReference type="Pfam" id="PF14258"/>
    </source>
</evidence>
<dbReference type="Pfam" id="PF14258">
    <property type="entry name" value="DUF4350"/>
    <property type="match status" value="1"/>
</dbReference>
<gene>
    <name evidence="3" type="ORF">MNBD_GAMMA07-1742</name>
</gene>
<feature type="domain" description="DUF4350" evidence="2">
    <location>
        <begin position="84"/>
        <end position="236"/>
    </location>
</feature>
<dbReference type="AlphaFoldDB" id="A0A3B0WT07"/>
<proteinExistence type="predicted"/>
<feature type="transmembrane region" description="Helical" evidence="1">
    <location>
        <begin position="17"/>
        <end position="37"/>
    </location>
</feature>
<name>A0A3B0WT07_9ZZZZ</name>
<reference evidence="3" key="1">
    <citation type="submission" date="2018-06" db="EMBL/GenBank/DDBJ databases">
        <authorList>
            <person name="Zhirakovskaya E."/>
        </authorList>
    </citation>
    <scope>NUCLEOTIDE SEQUENCE</scope>
</reference>
<sequence length="398" mass="46396">MTSSTKAYGKPANKNPVSLLMIFFGLIILGITIWLYINLDYQTIEKDLGYQDEALTNDYLAAEYFLRSMGNKSEEIELFKPNNRPLTKYDTLLITTHRQAFDVSRSKKLLDWVESGGHLIISAQISGGAKIKFRDHILDKLGLFIEQKDLKENSIQGEEPVNVDIDDADFWQVDFNDFNVIQKTDQFNAKINWQIEDEGRVHGVQITLGEGKLTILSDLNIFNNDFIEDYDHAVFLYLLANDPLLSKQSGVFYYSLYEKNISLLGWLWRNAPLLLISLLCLVGFILWMLVPRFGPVINIKQPVRRNFSEHLFAAGHYHWNFKYYNRLLNDVRKQLSYRVQLKYPEWSRANQQDQIMHFSDLSHLEPLLIKQALFDSDIKKESDFINKIKILEKLRKSL</sequence>
<evidence type="ECO:0000313" key="3">
    <source>
        <dbReference type="EMBL" id="VAW55660.1"/>
    </source>
</evidence>
<dbReference type="InterPro" id="IPR025646">
    <property type="entry name" value="DUF4350"/>
</dbReference>